<dbReference type="GO" id="GO:0009897">
    <property type="term" value="C:external side of plasma membrane"/>
    <property type="evidence" value="ECO:0007669"/>
    <property type="project" value="TreeGrafter"/>
</dbReference>
<dbReference type="GO" id="GO:0045059">
    <property type="term" value="P:positive thymic T cell selection"/>
    <property type="evidence" value="ECO:0007669"/>
    <property type="project" value="TreeGrafter"/>
</dbReference>
<gene>
    <name evidence="3" type="primary">CD3D</name>
</gene>
<sequence>MKCFSFSYTENSIEVKDIADGVVLKCGEKMMDRNGQEADELTLYYRDDQSGEYECTDKSKIYVKFRTCDNCVELDIPSIAGLTVGDVVATIVVGVAVYLIATQGRRGQVKPPKKKSDRQNLNHNNDDNYQPLIHTKGGRSEYDELRKEKGGPR</sequence>
<organism evidence="3 4">
    <name type="scientific">Cyprinodon variegatus</name>
    <name type="common">Sheepshead minnow</name>
    <dbReference type="NCBI Taxonomy" id="28743"/>
    <lineage>
        <taxon>Eukaryota</taxon>
        <taxon>Metazoa</taxon>
        <taxon>Chordata</taxon>
        <taxon>Craniata</taxon>
        <taxon>Vertebrata</taxon>
        <taxon>Euteleostomi</taxon>
        <taxon>Actinopterygii</taxon>
        <taxon>Neopterygii</taxon>
        <taxon>Teleostei</taxon>
        <taxon>Neoteleostei</taxon>
        <taxon>Acanthomorphata</taxon>
        <taxon>Ovalentaria</taxon>
        <taxon>Atherinomorphae</taxon>
        <taxon>Cyprinodontiformes</taxon>
        <taxon>Cyprinodontidae</taxon>
        <taxon>Cyprinodon</taxon>
    </lineage>
</organism>
<proteinExistence type="predicted"/>
<dbReference type="PANTHER" id="PTHR10570:SF8">
    <property type="entry name" value="T-CELL SURFACE GLYCOPROTEIN CD3 GAMMA CHAIN"/>
    <property type="match status" value="1"/>
</dbReference>
<feature type="region of interest" description="Disordered" evidence="1">
    <location>
        <begin position="107"/>
        <end position="153"/>
    </location>
</feature>
<dbReference type="OMA" id="RNGQEAD"/>
<keyword evidence="2" id="KW-0812">Transmembrane</keyword>
<evidence type="ECO:0000313" key="3">
    <source>
        <dbReference type="Ensembl" id="ENSCVAP00000013324.1"/>
    </source>
</evidence>
<evidence type="ECO:0000256" key="2">
    <source>
        <dbReference type="SAM" id="Phobius"/>
    </source>
</evidence>
<dbReference type="STRING" id="28743.ENSCVAP00000013324"/>
<reference evidence="3" key="1">
    <citation type="submission" date="2025-08" db="UniProtKB">
        <authorList>
            <consortium name="Ensembl"/>
        </authorList>
    </citation>
    <scope>IDENTIFICATION</scope>
</reference>
<feature type="compositionally biased region" description="Basic residues" evidence="1">
    <location>
        <begin position="107"/>
        <end position="116"/>
    </location>
</feature>
<keyword evidence="2" id="KW-0472">Membrane</keyword>
<feature type="compositionally biased region" description="Basic and acidic residues" evidence="1">
    <location>
        <begin position="138"/>
        <end position="153"/>
    </location>
</feature>
<dbReference type="GO" id="GO:0042105">
    <property type="term" value="C:alpha-beta T cell receptor complex"/>
    <property type="evidence" value="ECO:0007669"/>
    <property type="project" value="TreeGrafter"/>
</dbReference>
<dbReference type="Pfam" id="PF16681">
    <property type="entry name" value="Ig_5"/>
    <property type="match status" value="1"/>
</dbReference>
<keyword evidence="2" id="KW-1133">Transmembrane helix</keyword>
<accession>A0A3Q2D4T9</accession>
<dbReference type="Gene3D" id="2.60.40.10">
    <property type="entry name" value="Immunoglobulins"/>
    <property type="match status" value="1"/>
</dbReference>
<dbReference type="PANTHER" id="PTHR10570">
    <property type="entry name" value="T-CELL SURFACE GLYCOPROTEIN CD3 GAMMA CHAIN / DELTA CHAIN"/>
    <property type="match status" value="1"/>
</dbReference>
<evidence type="ECO:0000313" key="4">
    <source>
        <dbReference type="Proteomes" id="UP000265020"/>
    </source>
</evidence>
<dbReference type="Proteomes" id="UP000265020">
    <property type="component" value="Unassembled WGS sequence"/>
</dbReference>
<dbReference type="InterPro" id="IPR013783">
    <property type="entry name" value="Ig-like_fold"/>
</dbReference>
<dbReference type="GeneTree" id="ENSGT00940000153312"/>
<dbReference type="InterPro" id="IPR015484">
    <property type="entry name" value="CD3_esu/gsu/dsu"/>
</dbReference>
<dbReference type="AlphaFoldDB" id="A0A3Q2D4T9"/>
<feature type="transmembrane region" description="Helical" evidence="2">
    <location>
        <begin position="79"/>
        <end position="101"/>
    </location>
</feature>
<reference evidence="3" key="2">
    <citation type="submission" date="2025-09" db="UniProtKB">
        <authorList>
            <consortium name="Ensembl"/>
        </authorList>
    </citation>
    <scope>IDENTIFICATION</scope>
</reference>
<name>A0A3Q2D4T9_CYPVA</name>
<dbReference type="Ensembl" id="ENSCVAT00000030681.1">
    <property type="protein sequence ID" value="ENSCVAP00000013324.1"/>
    <property type="gene ID" value="ENSCVAG00000015786.1"/>
</dbReference>
<evidence type="ECO:0000256" key="1">
    <source>
        <dbReference type="SAM" id="MobiDB-lite"/>
    </source>
</evidence>
<keyword evidence="4" id="KW-1185">Reference proteome</keyword>
<protein>
    <submittedName>
        <fullName evidence="3">T-cell surface glycoprotein CD3 delta chain-like</fullName>
    </submittedName>
</protein>
<feature type="compositionally biased region" description="Basic and acidic residues" evidence="1">
    <location>
        <begin position="117"/>
        <end position="126"/>
    </location>
</feature>
<dbReference type="GO" id="GO:0007166">
    <property type="term" value="P:cell surface receptor signaling pathway"/>
    <property type="evidence" value="ECO:0007669"/>
    <property type="project" value="TreeGrafter"/>
</dbReference>
<dbReference type="GO" id="GO:0004888">
    <property type="term" value="F:transmembrane signaling receptor activity"/>
    <property type="evidence" value="ECO:0007669"/>
    <property type="project" value="TreeGrafter"/>
</dbReference>